<organism evidence="2">
    <name type="scientific">Staphylococcus aureus</name>
    <dbReference type="NCBI Taxonomy" id="1280"/>
    <lineage>
        <taxon>Bacteria</taxon>
        <taxon>Bacillati</taxon>
        <taxon>Bacillota</taxon>
        <taxon>Bacilli</taxon>
        <taxon>Bacillales</taxon>
        <taxon>Staphylococcaceae</taxon>
        <taxon>Staphylococcus</taxon>
    </lineage>
</organism>
<reference evidence="2" key="2">
    <citation type="submission" date="2003-08" db="EMBL/GenBank/DDBJ databases">
        <title>The complete sequence of the Staphylococcus aureus beta-lactamase-fusidic acid resistance plasmid pUB101.</title>
        <authorList>
            <person name="O'Brien F.G."/>
            <person name="Grubb W.B."/>
            <person name="Gustafson J.E."/>
        </authorList>
    </citation>
    <scope>NUCLEOTIDE SEQUENCE</scope>
    <source>
        <plasmid evidence="2">pUB101</plasmid>
    </source>
</reference>
<geneLocation type="plasmid" evidence="2">
    <name>pUB101</name>
</geneLocation>
<dbReference type="AlphaFoldDB" id="Q6UB81"/>
<sequence>MGKSRVNRFTHRNTERFSTSYIVNNFILLSFISKLYPFLPFKLSLNKSFHFYKKYCKKKFHYDIFFIVFI</sequence>
<protein>
    <submittedName>
        <fullName evidence="2">Uncharacterized protein</fullName>
    </submittedName>
</protein>
<keyword evidence="1" id="KW-0812">Transmembrane</keyword>
<evidence type="ECO:0000313" key="2">
    <source>
        <dbReference type="EMBL" id="AAQ84128.1"/>
    </source>
</evidence>
<evidence type="ECO:0000256" key="1">
    <source>
        <dbReference type="SAM" id="Phobius"/>
    </source>
</evidence>
<keyword evidence="1" id="KW-0472">Membrane</keyword>
<feature type="transmembrane region" description="Helical" evidence="1">
    <location>
        <begin position="21"/>
        <end position="39"/>
    </location>
</feature>
<keyword evidence="1" id="KW-1133">Transmembrane helix</keyword>
<dbReference type="EMBL" id="AY373761">
    <property type="protein sequence ID" value="AAQ84128.1"/>
    <property type="molecule type" value="Genomic_DNA"/>
</dbReference>
<name>Q6UB81_STAAU</name>
<reference evidence="2" key="1">
    <citation type="journal article" date="2002" name="J. Antimicrob. Chemother.">
        <title>Genetic characterization of the fusidic acid and cadmium resistance determinants of Staphylococcus aureus plasmid pUB101.</title>
        <authorList>
            <person name="O'Brien F.G."/>
            <person name="Price C."/>
            <person name="Grubb W.B."/>
            <person name="Gustafson J.E."/>
        </authorList>
    </citation>
    <scope>NUCLEOTIDE SEQUENCE</scope>
    <source>
        <plasmid evidence="2">pUB101</plasmid>
    </source>
</reference>
<proteinExistence type="predicted"/>
<accession>Q6UB81</accession>
<keyword evidence="2" id="KW-0614">Plasmid</keyword>